<organism evidence="2">
    <name type="scientific">marine sediment metagenome</name>
    <dbReference type="NCBI Taxonomy" id="412755"/>
    <lineage>
        <taxon>unclassified sequences</taxon>
        <taxon>metagenomes</taxon>
        <taxon>ecological metagenomes</taxon>
    </lineage>
</organism>
<protein>
    <submittedName>
        <fullName evidence="2">Uncharacterized protein</fullName>
    </submittedName>
</protein>
<proteinExistence type="predicted"/>
<comment type="caution">
    <text evidence="2">The sequence shown here is derived from an EMBL/GenBank/DDBJ whole genome shotgun (WGS) entry which is preliminary data.</text>
</comment>
<dbReference type="EMBL" id="LAZR01021810">
    <property type="protein sequence ID" value="KKL84046.1"/>
    <property type="molecule type" value="Genomic_DNA"/>
</dbReference>
<gene>
    <name evidence="2" type="ORF">LCGC14_1968680</name>
</gene>
<name>A0A0F9G0M1_9ZZZZ</name>
<sequence>MIYVMSGIGILVVIAIVMFGLSELGKPMPIPKKGSYAEYLSDDERLGVQCNADYDLAKKLAIGRGWKEET</sequence>
<keyword evidence="1" id="KW-1133">Transmembrane helix</keyword>
<keyword evidence="1" id="KW-0812">Transmembrane</keyword>
<accession>A0A0F9G0M1</accession>
<keyword evidence="1" id="KW-0472">Membrane</keyword>
<dbReference type="AlphaFoldDB" id="A0A0F9G0M1"/>
<evidence type="ECO:0000256" key="1">
    <source>
        <dbReference type="SAM" id="Phobius"/>
    </source>
</evidence>
<reference evidence="2" key="1">
    <citation type="journal article" date="2015" name="Nature">
        <title>Complex archaea that bridge the gap between prokaryotes and eukaryotes.</title>
        <authorList>
            <person name="Spang A."/>
            <person name="Saw J.H."/>
            <person name="Jorgensen S.L."/>
            <person name="Zaremba-Niedzwiedzka K."/>
            <person name="Martijn J."/>
            <person name="Lind A.E."/>
            <person name="van Eijk R."/>
            <person name="Schleper C."/>
            <person name="Guy L."/>
            <person name="Ettema T.J."/>
        </authorList>
    </citation>
    <scope>NUCLEOTIDE SEQUENCE</scope>
</reference>
<evidence type="ECO:0000313" key="2">
    <source>
        <dbReference type="EMBL" id="KKL84046.1"/>
    </source>
</evidence>
<feature type="transmembrane region" description="Helical" evidence="1">
    <location>
        <begin position="6"/>
        <end position="25"/>
    </location>
</feature>